<sequence length="117" mass="13215">MKVEAIAPGNVGAPPKFEMAEQVEQVEQDRQVARALPDAEKKEQKVNSEELFDKIKQITSNGQYSIQFEMNKDVNSLVIRIVDRESGELVRQIPSEELLRSSKALQDLRGLMVDTES</sequence>
<organism evidence="1 2">
    <name type="scientific">Geothermobacter hydrogeniphilus</name>
    <dbReference type="NCBI Taxonomy" id="1969733"/>
    <lineage>
        <taxon>Bacteria</taxon>
        <taxon>Pseudomonadati</taxon>
        <taxon>Thermodesulfobacteriota</taxon>
        <taxon>Desulfuromonadia</taxon>
        <taxon>Desulfuromonadales</taxon>
        <taxon>Geothermobacteraceae</taxon>
        <taxon>Geothermobacter</taxon>
    </lineage>
</organism>
<dbReference type="Pfam" id="PF03646">
    <property type="entry name" value="FlaG"/>
    <property type="match status" value="1"/>
</dbReference>
<proteinExistence type="predicted"/>
<gene>
    <name evidence="1" type="ORF">B5V00_01025</name>
</gene>
<comment type="caution">
    <text evidence="1">The sequence shown here is derived from an EMBL/GenBank/DDBJ whole genome shotgun (WGS) entry which is preliminary data.</text>
</comment>
<dbReference type="OrthoDB" id="5516677at2"/>
<reference evidence="1 2" key="1">
    <citation type="submission" date="2017-03" db="EMBL/GenBank/DDBJ databases">
        <title>Genome sequence of Geothermobacter sp. EPR-M, Deep-Sea Iron Reducer.</title>
        <authorList>
            <person name="Tully B."/>
            <person name="Savalia P."/>
            <person name="Abuyen K."/>
            <person name="Baughan C."/>
            <person name="Romero E."/>
            <person name="Ronkowski C."/>
            <person name="Torres B."/>
            <person name="Tremblay J."/>
            <person name="Trujillo A."/>
            <person name="Tyler M."/>
            <person name="Perez-Rodriguez I."/>
            <person name="Amend J."/>
        </authorList>
    </citation>
    <scope>NUCLEOTIDE SEQUENCE [LARGE SCALE GENOMIC DNA]</scope>
    <source>
        <strain evidence="1 2">EPR-M</strain>
    </source>
</reference>
<dbReference type="EMBL" id="NAAD01000001">
    <property type="protein sequence ID" value="ORJ63478.1"/>
    <property type="molecule type" value="Genomic_DNA"/>
</dbReference>
<protein>
    <recommendedName>
        <fullName evidence="3">Flagellar protein FlaG</fullName>
    </recommendedName>
</protein>
<name>A0A1X0YE92_9BACT</name>
<dbReference type="InterPro" id="IPR005186">
    <property type="entry name" value="FlaG"/>
</dbReference>
<dbReference type="PANTHER" id="PTHR37166">
    <property type="entry name" value="PROTEIN FLAG"/>
    <property type="match status" value="1"/>
</dbReference>
<keyword evidence="2" id="KW-1185">Reference proteome</keyword>
<dbReference type="RefSeq" id="WP_085008608.1">
    <property type="nucleotide sequence ID" value="NZ_NAAD01000001.1"/>
</dbReference>
<evidence type="ECO:0008006" key="3">
    <source>
        <dbReference type="Google" id="ProtNLM"/>
    </source>
</evidence>
<dbReference type="Proteomes" id="UP000193136">
    <property type="component" value="Unassembled WGS sequence"/>
</dbReference>
<evidence type="ECO:0000313" key="1">
    <source>
        <dbReference type="EMBL" id="ORJ63478.1"/>
    </source>
</evidence>
<dbReference type="STRING" id="1969733.B5V00_01025"/>
<dbReference type="AlphaFoldDB" id="A0A1X0YE92"/>
<dbReference type="InterPro" id="IPR035924">
    <property type="entry name" value="FlaG-like_sf"/>
</dbReference>
<accession>A0A1X0YE92</accession>
<dbReference type="Gene3D" id="3.30.160.170">
    <property type="entry name" value="FlaG-like"/>
    <property type="match status" value="1"/>
</dbReference>
<evidence type="ECO:0000313" key="2">
    <source>
        <dbReference type="Proteomes" id="UP000193136"/>
    </source>
</evidence>
<dbReference type="SUPFAM" id="SSF160214">
    <property type="entry name" value="FlaG-like"/>
    <property type="match status" value="1"/>
</dbReference>
<dbReference type="PANTHER" id="PTHR37166:SF1">
    <property type="entry name" value="PROTEIN FLAG"/>
    <property type="match status" value="1"/>
</dbReference>